<accession>A0A2T7E0Z1</accession>
<gene>
    <name evidence="2" type="ORF">GQ55_4G279800</name>
</gene>
<reference evidence="2 3" key="1">
    <citation type="submission" date="2018-04" db="EMBL/GenBank/DDBJ databases">
        <title>WGS assembly of Panicum hallii var. hallii HAL2.</title>
        <authorList>
            <person name="Lovell J."/>
            <person name="Jenkins J."/>
            <person name="Lowry D."/>
            <person name="Mamidi S."/>
            <person name="Sreedasyam A."/>
            <person name="Weng X."/>
            <person name="Barry K."/>
            <person name="Bonette J."/>
            <person name="Campitelli B."/>
            <person name="Daum C."/>
            <person name="Gordon S."/>
            <person name="Gould B."/>
            <person name="Lipzen A."/>
            <person name="MacQueen A."/>
            <person name="Palacio-Mejia J."/>
            <person name="Plott C."/>
            <person name="Shakirov E."/>
            <person name="Shu S."/>
            <person name="Yoshinaga Y."/>
            <person name="Zane M."/>
            <person name="Rokhsar D."/>
            <person name="Grimwood J."/>
            <person name="Schmutz J."/>
            <person name="Juenger T."/>
        </authorList>
    </citation>
    <scope>NUCLEOTIDE SEQUENCE [LARGE SCALE GENOMIC DNA]</scope>
    <source>
        <strain evidence="3">cv. HAL2</strain>
    </source>
</reference>
<feature type="compositionally biased region" description="Basic and acidic residues" evidence="1">
    <location>
        <begin position="103"/>
        <end position="113"/>
    </location>
</feature>
<evidence type="ECO:0000256" key="1">
    <source>
        <dbReference type="SAM" id="MobiDB-lite"/>
    </source>
</evidence>
<keyword evidence="3" id="KW-1185">Reference proteome</keyword>
<evidence type="ECO:0000313" key="3">
    <source>
        <dbReference type="Proteomes" id="UP000244336"/>
    </source>
</evidence>
<proteinExistence type="predicted"/>
<feature type="compositionally biased region" description="Basic and acidic residues" evidence="1">
    <location>
        <begin position="167"/>
        <end position="177"/>
    </location>
</feature>
<dbReference type="Proteomes" id="UP000244336">
    <property type="component" value="Chromosome 4"/>
</dbReference>
<feature type="compositionally biased region" description="Gly residues" evidence="1">
    <location>
        <begin position="31"/>
        <end position="43"/>
    </location>
</feature>
<feature type="region of interest" description="Disordered" evidence="1">
    <location>
        <begin position="98"/>
        <end position="190"/>
    </location>
</feature>
<protein>
    <submittedName>
        <fullName evidence="2">Uncharacterized protein</fullName>
    </submittedName>
</protein>
<organism evidence="2 3">
    <name type="scientific">Panicum hallii var. hallii</name>
    <dbReference type="NCBI Taxonomy" id="1504633"/>
    <lineage>
        <taxon>Eukaryota</taxon>
        <taxon>Viridiplantae</taxon>
        <taxon>Streptophyta</taxon>
        <taxon>Embryophyta</taxon>
        <taxon>Tracheophyta</taxon>
        <taxon>Spermatophyta</taxon>
        <taxon>Magnoliopsida</taxon>
        <taxon>Liliopsida</taxon>
        <taxon>Poales</taxon>
        <taxon>Poaceae</taxon>
        <taxon>PACMAD clade</taxon>
        <taxon>Panicoideae</taxon>
        <taxon>Panicodae</taxon>
        <taxon>Paniceae</taxon>
        <taxon>Panicinae</taxon>
        <taxon>Panicum</taxon>
        <taxon>Panicum sect. Panicum</taxon>
    </lineage>
</organism>
<feature type="compositionally biased region" description="Low complexity" evidence="1">
    <location>
        <begin position="124"/>
        <end position="147"/>
    </location>
</feature>
<name>A0A2T7E0Z1_9POAL</name>
<sequence>MGASGLPLVRLRRSTTTPGRRAAAPPLRDSAGGGVGRRWGYGGDEMDRRDRADHFTCRPHHVPAASFPAAPAAHGVLSCGRKPARASLRSSSIRPLLARHPRRDPIRHVEAPPRPRQGGTFWTRAGVAVDAAGARGRARPDAASRSGTAARHGRSRRGPPACRRPPRGRDRESRVGTEDGGSSAAQPPPS</sequence>
<feature type="region of interest" description="Disordered" evidence="1">
    <location>
        <begin position="1"/>
        <end position="45"/>
    </location>
</feature>
<dbReference type="Gramene" id="PUZ61489">
    <property type="protein sequence ID" value="PUZ61489"/>
    <property type="gene ID" value="GQ55_4G279800"/>
</dbReference>
<evidence type="ECO:0000313" key="2">
    <source>
        <dbReference type="EMBL" id="PUZ61489.1"/>
    </source>
</evidence>
<dbReference type="EMBL" id="CM009752">
    <property type="protein sequence ID" value="PUZ61489.1"/>
    <property type="molecule type" value="Genomic_DNA"/>
</dbReference>
<dbReference type="AlphaFoldDB" id="A0A2T7E0Z1"/>